<keyword evidence="3 6" id="KW-0479">Metal-binding</keyword>
<keyword evidence="2 6" id="KW-0349">Heme</keyword>
<name>A0A839HUE3_9BURK</name>
<evidence type="ECO:0000259" key="8">
    <source>
        <dbReference type="PROSITE" id="PS51007"/>
    </source>
</evidence>
<dbReference type="PRINTS" id="PR00605">
    <property type="entry name" value="CYTCHROMECIC"/>
</dbReference>
<dbReference type="GO" id="GO:0005506">
    <property type="term" value="F:iron ion binding"/>
    <property type="evidence" value="ECO:0007669"/>
    <property type="project" value="InterPro"/>
</dbReference>
<evidence type="ECO:0000256" key="5">
    <source>
        <dbReference type="ARBA" id="ARBA00023004"/>
    </source>
</evidence>
<dbReference type="Gene3D" id="1.10.760.10">
    <property type="entry name" value="Cytochrome c-like domain"/>
    <property type="match status" value="1"/>
</dbReference>
<dbReference type="InterPro" id="IPR050597">
    <property type="entry name" value="Cytochrome_c_Oxidase_Subunit"/>
</dbReference>
<accession>A0A839HUE3</accession>
<protein>
    <submittedName>
        <fullName evidence="9">Cytochrome c</fullName>
    </submittedName>
</protein>
<keyword evidence="5 6" id="KW-0408">Iron</keyword>
<evidence type="ECO:0000313" key="9">
    <source>
        <dbReference type="EMBL" id="MBB1163141.1"/>
    </source>
</evidence>
<dbReference type="InterPro" id="IPR009056">
    <property type="entry name" value="Cyt_c-like_dom"/>
</dbReference>
<dbReference type="PROSITE" id="PS51007">
    <property type="entry name" value="CYTC"/>
    <property type="match status" value="1"/>
</dbReference>
<feature type="signal peptide" evidence="7">
    <location>
        <begin position="1"/>
        <end position="22"/>
    </location>
</feature>
<evidence type="ECO:0000256" key="4">
    <source>
        <dbReference type="ARBA" id="ARBA00022982"/>
    </source>
</evidence>
<evidence type="ECO:0000256" key="7">
    <source>
        <dbReference type="SAM" id="SignalP"/>
    </source>
</evidence>
<dbReference type="GO" id="GO:0009055">
    <property type="term" value="F:electron transfer activity"/>
    <property type="evidence" value="ECO:0007669"/>
    <property type="project" value="InterPro"/>
</dbReference>
<dbReference type="RefSeq" id="WP_182665766.1">
    <property type="nucleotide sequence ID" value="NZ_JACIVI010000006.1"/>
</dbReference>
<keyword evidence="7" id="KW-0732">Signal</keyword>
<reference evidence="9 10" key="1">
    <citation type="submission" date="2020-08" db="EMBL/GenBank/DDBJ databases">
        <title>Aquariorum lacteus gen. nov., sp. nov., a new member of the family Comamonadaceae, isolated from freshwater aquarium.</title>
        <authorList>
            <person name="Chun S.-J."/>
        </authorList>
    </citation>
    <scope>NUCLEOTIDE SEQUENCE [LARGE SCALE GENOMIC DNA]</scope>
    <source>
        <strain evidence="9 10">SJAQ100</strain>
    </source>
</reference>
<evidence type="ECO:0000256" key="1">
    <source>
        <dbReference type="ARBA" id="ARBA00022448"/>
    </source>
</evidence>
<gene>
    <name evidence="9" type="ORF">H4F90_14300</name>
</gene>
<dbReference type="Proteomes" id="UP000586093">
    <property type="component" value="Unassembled WGS sequence"/>
</dbReference>
<dbReference type="InterPro" id="IPR036909">
    <property type="entry name" value="Cyt_c-like_dom_sf"/>
</dbReference>
<evidence type="ECO:0000313" key="10">
    <source>
        <dbReference type="Proteomes" id="UP000586093"/>
    </source>
</evidence>
<dbReference type="InterPro" id="IPR008168">
    <property type="entry name" value="Cyt_C_IC"/>
</dbReference>
<dbReference type="Pfam" id="PF13442">
    <property type="entry name" value="Cytochrome_CBB3"/>
    <property type="match status" value="1"/>
</dbReference>
<dbReference type="PANTHER" id="PTHR33751">
    <property type="entry name" value="CBB3-TYPE CYTOCHROME C OXIDASE SUBUNIT FIXP"/>
    <property type="match status" value="1"/>
</dbReference>
<feature type="chain" id="PRO_5032898729" evidence="7">
    <location>
        <begin position="23"/>
        <end position="120"/>
    </location>
</feature>
<dbReference type="GO" id="GO:0020037">
    <property type="term" value="F:heme binding"/>
    <property type="evidence" value="ECO:0007669"/>
    <property type="project" value="InterPro"/>
</dbReference>
<sequence>MFALPKPLLGLVLFGAAAFAGAAAPPEADALRDPAMVQAGRAKFVATCAYCHGSEGDAGKHRPFRDRIDWDPALIHQVIREGRQRGSNVMPAWKDSIPDEQIWQIVAYIKSLGGQPRPQP</sequence>
<keyword evidence="10" id="KW-1185">Reference proteome</keyword>
<comment type="caution">
    <text evidence="9">The sequence shown here is derived from an EMBL/GenBank/DDBJ whole genome shotgun (WGS) entry which is preliminary data.</text>
</comment>
<dbReference type="AlphaFoldDB" id="A0A839HUE3"/>
<keyword evidence="4" id="KW-0249">Electron transport</keyword>
<dbReference type="PANTHER" id="PTHR33751:SF1">
    <property type="entry name" value="CBB3-TYPE CYTOCHROME C OXIDASE SUBUNIT FIXP"/>
    <property type="match status" value="1"/>
</dbReference>
<evidence type="ECO:0000256" key="2">
    <source>
        <dbReference type="ARBA" id="ARBA00022617"/>
    </source>
</evidence>
<dbReference type="EMBL" id="JACIVI010000006">
    <property type="protein sequence ID" value="MBB1163141.1"/>
    <property type="molecule type" value="Genomic_DNA"/>
</dbReference>
<feature type="domain" description="Cytochrome c" evidence="8">
    <location>
        <begin position="35"/>
        <end position="113"/>
    </location>
</feature>
<evidence type="ECO:0000256" key="3">
    <source>
        <dbReference type="ARBA" id="ARBA00022723"/>
    </source>
</evidence>
<evidence type="ECO:0000256" key="6">
    <source>
        <dbReference type="PROSITE-ProRule" id="PRU00433"/>
    </source>
</evidence>
<keyword evidence="1" id="KW-0813">Transport</keyword>
<dbReference type="SUPFAM" id="SSF46626">
    <property type="entry name" value="Cytochrome c"/>
    <property type="match status" value="1"/>
</dbReference>
<organism evidence="9 10">
    <name type="scientific">Aquariibacter albus</name>
    <dbReference type="NCBI Taxonomy" id="2759899"/>
    <lineage>
        <taxon>Bacteria</taxon>
        <taxon>Pseudomonadati</taxon>
        <taxon>Pseudomonadota</taxon>
        <taxon>Betaproteobacteria</taxon>
        <taxon>Burkholderiales</taxon>
        <taxon>Sphaerotilaceae</taxon>
        <taxon>Aquariibacter</taxon>
    </lineage>
</organism>
<proteinExistence type="predicted"/>